<gene>
    <name evidence="7" type="ORF">GCM10011611_32490</name>
</gene>
<evidence type="ECO:0000256" key="3">
    <source>
        <dbReference type="ARBA" id="ARBA00023052"/>
    </source>
</evidence>
<dbReference type="InterPro" id="IPR050642">
    <property type="entry name" value="PDH_E1_Alpha_Subunit"/>
</dbReference>
<dbReference type="GO" id="GO:0006086">
    <property type="term" value="P:pyruvate decarboxylation to acetyl-CoA"/>
    <property type="evidence" value="ECO:0007669"/>
    <property type="project" value="TreeGrafter"/>
</dbReference>
<evidence type="ECO:0000313" key="7">
    <source>
        <dbReference type="EMBL" id="GGF23900.1"/>
    </source>
</evidence>
<comment type="caution">
    <text evidence="7">The sequence shown here is derived from an EMBL/GenBank/DDBJ whole genome shotgun (WGS) entry which is preliminary data.</text>
</comment>
<evidence type="ECO:0000256" key="4">
    <source>
        <dbReference type="ARBA" id="ARBA00025211"/>
    </source>
</evidence>
<dbReference type="Gene3D" id="3.40.50.970">
    <property type="match status" value="1"/>
</dbReference>
<evidence type="ECO:0000313" key="8">
    <source>
        <dbReference type="Proteomes" id="UP000646365"/>
    </source>
</evidence>
<evidence type="ECO:0000256" key="1">
    <source>
        <dbReference type="ARBA" id="ARBA00001964"/>
    </source>
</evidence>
<reference evidence="7" key="2">
    <citation type="submission" date="2020-09" db="EMBL/GenBank/DDBJ databases">
        <authorList>
            <person name="Sun Q."/>
            <person name="Zhou Y."/>
        </authorList>
    </citation>
    <scope>NUCLEOTIDE SEQUENCE</scope>
    <source>
        <strain evidence="7">CGMCC 1.15725</strain>
    </source>
</reference>
<comment type="cofactor">
    <cofactor evidence="1">
        <name>thiamine diphosphate</name>
        <dbReference type="ChEBI" id="CHEBI:58937"/>
    </cofactor>
</comment>
<keyword evidence="3" id="KW-0786">Thiamine pyrophosphate</keyword>
<comment type="function">
    <text evidence="4">The pyruvate dehydrogenase complex catalyzes the overall conversion of pyruvate to acetyl-CoA and CO(2). It contains multiple copies of three enzymatic components: pyruvate dehydrogenase (E1), dihydrolipoamide acetyltransferase (E2) and lipoamide dehydrogenase (E3).</text>
</comment>
<dbReference type="PANTHER" id="PTHR11516">
    <property type="entry name" value="PYRUVATE DEHYDROGENASE E1 COMPONENT, ALPHA SUBUNIT BACTERIAL AND ORGANELLAR"/>
    <property type="match status" value="1"/>
</dbReference>
<dbReference type="EMBL" id="BMJQ01000008">
    <property type="protein sequence ID" value="GGF23900.1"/>
    <property type="molecule type" value="Genomic_DNA"/>
</dbReference>
<proteinExistence type="predicted"/>
<name>A0A8J2YUR1_9PROT</name>
<feature type="domain" description="Dehydrogenase E1 component" evidence="6">
    <location>
        <begin position="16"/>
        <end position="269"/>
    </location>
</feature>
<evidence type="ECO:0000259" key="6">
    <source>
        <dbReference type="Pfam" id="PF00676"/>
    </source>
</evidence>
<dbReference type="InterPro" id="IPR029061">
    <property type="entry name" value="THDP-binding"/>
</dbReference>
<dbReference type="AlphaFoldDB" id="A0A8J2YUR1"/>
<sequence>MVRTSRYEALFAQALRIRLFEERLIELYPFDKIQSPVHLSIGQEAVAVGVCESLTREDLLSTTYRGHAFYIAKGGRLPELMAELYGRANGISGGKAGSMHLAAPEVGMMGASAVVASTIPHAVGSALAARLRKTGQLSVVVYGDGATEQGVHHESLNFAALHQLPVLFICENNELAVHTRPDARQAYRIIDHVGTYGIEALRIEEGYDFLRVGDVVGATVEAMRRDGRPRFIEILTRRYKEHVGPGEDFAAGYRSRAEIESWMAKDPLIADADLVADLTPAIMKEIDEAVAFAEAGPLPDRSALLKDVL</sequence>
<dbReference type="Pfam" id="PF00676">
    <property type="entry name" value="E1_dh"/>
    <property type="match status" value="1"/>
</dbReference>
<comment type="catalytic activity">
    <reaction evidence="5">
        <text>N(6)-[(R)-lipoyl]-L-lysyl-[protein] + pyruvate + H(+) = N(6)-[(R)-S(8)-acetyldihydrolipoyl]-L-lysyl-[protein] + CO2</text>
        <dbReference type="Rhea" id="RHEA:19189"/>
        <dbReference type="Rhea" id="RHEA-COMP:10474"/>
        <dbReference type="Rhea" id="RHEA-COMP:10478"/>
        <dbReference type="ChEBI" id="CHEBI:15361"/>
        <dbReference type="ChEBI" id="CHEBI:15378"/>
        <dbReference type="ChEBI" id="CHEBI:16526"/>
        <dbReference type="ChEBI" id="CHEBI:83099"/>
        <dbReference type="ChEBI" id="CHEBI:83111"/>
        <dbReference type="EC" id="1.2.4.1"/>
    </reaction>
</comment>
<keyword evidence="2" id="KW-0560">Oxidoreductase</keyword>
<protein>
    <submittedName>
        <fullName evidence="7">Acetoin dehydrogenase</fullName>
    </submittedName>
</protein>
<evidence type="ECO:0000256" key="2">
    <source>
        <dbReference type="ARBA" id="ARBA00023002"/>
    </source>
</evidence>
<reference evidence="7" key="1">
    <citation type="journal article" date="2014" name="Int. J. Syst. Evol. Microbiol.">
        <title>Complete genome sequence of Corynebacterium casei LMG S-19264T (=DSM 44701T), isolated from a smear-ripened cheese.</title>
        <authorList>
            <consortium name="US DOE Joint Genome Institute (JGI-PGF)"/>
            <person name="Walter F."/>
            <person name="Albersmeier A."/>
            <person name="Kalinowski J."/>
            <person name="Ruckert C."/>
        </authorList>
    </citation>
    <scope>NUCLEOTIDE SEQUENCE</scope>
    <source>
        <strain evidence="7">CGMCC 1.15725</strain>
    </source>
</reference>
<dbReference type="PANTHER" id="PTHR11516:SF60">
    <property type="entry name" value="PYRUVATE DEHYDROGENASE E1 COMPONENT SUBUNIT ALPHA"/>
    <property type="match status" value="1"/>
</dbReference>
<organism evidence="7 8">
    <name type="scientific">Aliidongia dinghuensis</name>
    <dbReference type="NCBI Taxonomy" id="1867774"/>
    <lineage>
        <taxon>Bacteria</taxon>
        <taxon>Pseudomonadati</taxon>
        <taxon>Pseudomonadota</taxon>
        <taxon>Alphaproteobacteria</taxon>
        <taxon>Rhodospirillales</taxon>
        <taxon>Dongiaceae</taxon>
        <taxon>Aliidongia</taxon>
    </lineage>
</organism>
<accession>A0A8J2YUR1</accession>
<dbReference type="CDD" id="cd02000">
    <property type="entry name" value="TPP_E1_PDC_ADC_BCADC"/>
    <property type="match status" value="1"/>
</dbReference>
<dbReference type="Proteomes" id="UP000646365">
    <property type="component" value="Unassembled WGS sequence"/>
</dbReference>
<dbReference type="SUPFAM" id="SSF52518">
    <property type="entry name" value="Thiamin diphosphate-binding fold (THDP-binding)"/>
    <property type="match status" value="1"/>
</dbReference>
<dbReference type="GO" id="GO:0004739">
    <property type="term" value="F:pyruvate dehydrogenase (acetyl-transferring) activity"/>
    <property type="evidence" value="ECO:0007669"/>
    <property type="project" value="UniProtKB-EC"/>
</dbReference>
<dbReference type="InterPro" id="IPR001017">
    <property type="entry name" value="DH_E1"/>
</dbReference>
<keyword evidence="8" id="KW-1185">Reference proteome</keyword>
<evidence type="ECO:0000256" key="5">
    <source>
        <dbReference type="ARBA" id="ARBA00051231"/>
    </source>
</evidence>